<name>A0A821LR20_9NEOP</name>
<dbReference type="AlphaFoldDB" id="A0A821LR20"/>
<dbReference type="Proteomes" id="UP000663880">
    <property type="component" value="Unassembled WGS sequence"/>
</dbReference>
<organism evidence="1 2">
    <name type="scientific">Pieris macdunnoughi</name>
    <dbReference type="NCBI Taxonomy" id="345717"/>
    <lineage>
        <taxon>Eukaryota</taxon>
        <taxon>Metazoa</taxon>
        <taxon>Ecdysozoa</taxon>
        <taxon>Arthropoda</taxon>
        <taxon>Hexapoda</taxon>
        <taxon>Insecta</taxon>
        <taxon>Pterygota</taxon>
        <taxon>Neoptera</taxon>
        <taxon>Endopterygota</taxon>
        <taxon>Lepidoptera</taxon>
        <taxon>Glossata</taxon>
        <taxon>Ditrysia</taxon>
        <taxon>Papilionoidea</taxon>
        <taxon>Pieridae</taxon>
        <taxon>Pierinae</taxon>
        <taxon>Pieris</taxon>
    </lineage>
</organism>
<gene>
    <name evidence="1" type="ORF">PMACD_LOCUS897</name>
</gene>
<dbReference type="EMBL" id="CAJOBZ010000002">
    <property type="protein sequence ID" value="CAF4754598.1"/>
    <property type="molecule type" value="Genomic_DNA"/>
</dbReference>
<evidence type="ECO:0000313" key="1">
    <source>
        <dbReference type="EMBL" id="CAF4754598.1"/>
    </source>
</evidence>
<evidence type="ECO:0000313" key="2">
    <source>
        <dbReference type="Proteomes" id="UP000663880"/>
    </source>
</evidence>
<dbReference type="OrthoDB" id="7437099at2759"/>
<sequence length="90" mass="9606">MSAIFADMPKLDNARSAAALAAPPGGHNLVLLTMDALVAPADPNRRLAPIIATADPAEKILILRIYYKSRVDFSRPTLVAACRLSNNHAV</sequence>
<proteinExistence type="predicted"/>
<accession>A0A821LR20</accession>
<comment type="caution">
    <text evidence="1">The sequence shown here is derived from an EMBL/GenBank/DDBJ whole genome shotgun (WGS) entry which is preliminary data.</text>
</comment>
<keyword evidence="2" id="KW-1185">Reference proteome</keyword>
<reference evidence="1" key="1">
    <citation type="submission" date="2021-02" db="EMBL/GenBank/DDBJ databases">
        <authorList>
            <person name="Steward A R."/>
        </authorList>
    </citation>
    <scope>NUCLEOTIDE SEQUENCE</scope>
</reference>
<protein>
    <submittedName>
        <fullName evidence="1">Uncharacterized protein</fullName>
    </submittedName>
</protein>